<evidence type="ECO:0000256" key="1">
    <source>
        <dbReference type="SAM" id="SignalP"/>
    </source>
</evidence>
<dbReference type="AlphaFoldDB" id="A0AAU7W744"/>
<organism evidence="3">
    <name type="scientific">Agromyces sp. G08B096</name>
    <dbReference type="NCBI Taxonomy" id="3156399"/>
    <lineage>
        <taxon>Bacteria</taxon>
        <taxon>Bacillati</taxon>
        <taxon>Actinomycetota</taxon>
        <taxon>Actinomycetes</taxon>
        <taxon>Micrococcales</taxon>
        <taxon>Microbacteriaceae</taxon>
        <taxon>Agromyces</taxon>
    </lineage>
</organism>
<gene>
    <name evidence="3" type="ORF">ABIQ69_13150</name>
</gene>
<keyword evidence="1" id="KW-0732">Signal</keyword>
<proteinExistence type="predicted"/>
<evidence type="ECO:0000313" key="3">
    <source>
        <dbReference type="EMBL" id="XBX81550.1"/>
    </source>
</evidence>
<dbReference type="Pfam" id="PF21311">
    <property type="entry name" value="Phage_RBD_prop"/>
    <property type="match status" value="1"/>
</dbReference>
<name>A0AAU7W744_9MICO</name>
<reference evidence="3" key="1">
    <citation type="submission" date="2024-05" db="EMBL/GenBank/DDBJ databases">
        <authorList>
            <person name="Yu L."/>
        </authorList>
    </citation>
    <scope>NUCLEOTIDE SEQUENCE</scope>
    <source>
        <strain evidence="3">G08B096</strain>
    </source>
</reference>
<dbReference type="InterPro" id="IPR048799">
    <property type="entry name" value="P68_RBP_TagC-like_beta-prop"/>
</dbReference>
<dbReference type="RefSeq" id="WP_350347572.1">
    <property type="nucleotide sequence ID" value="NZ_CP158374.1"/>
</dbReference>
<dbReference type="EMBL" id="CP158374">
    <property type="protein sequence ID" value="XBX81550.1"/>
    <property type="molecule type" value="Genomic_DNA"/>
</dbReference>
<sequence length="459" mass="48911">MSFTRKEFIGLTTLPALAGLGTVAGSVVAPAAAAPAAAATAPVAASAVRAIAGADPADYDFTLVRPVFQTLLQLPRLTVLQWFGVDEDTGEIWATQAIPPATGNSESFALSRLSHTGQLLDHMILTSAGHGTTVGIQRIDGRPYVWTNWNHVDAGNTITGNRLVRLPYLPGETVPSTHPEIETLSSFTTSYVTPVLDPQNGTVGFRISDTAGQRLQLRRIDDVVAGVDAPIGVTIQIPGDLVHMQGFAVDGTDAYWYSGDTNSATYPSEITRFSFTDGQVKTRVTRVFGEDPEGGYRGNFREPESIFLHKDKLTGRKTLFAGVVTGEQGRRRSKVYAFPDLGADAFTGQQLQPMQPHPLTEQRGRHRMPPSGLTQLAALRDPGSYYFSSAAFAALADRPASASASGYLLDVGALTSHGSGGCRQTLTRYGTGTLPEMFVRIVTETGATSPWGKIAVASA</sequence>
<feature type="signal peptide" evidence="1">
    <location>
        <begin position="1"/>
        <end position="18"/>
    </location>
</feature>
<evidence type="ECO:0000259" key="2">
    <source>
        <dbReference type="Pfam" id="PF21311"/>
    </source>
</evidence>
<feature type="domain" description="P68 RBP/TagC-like beta-propeller" evidence="2">
    <location>
        <begin position="79"/>
        <end position="337"/>
    </location>
</feature>
<feature type="chain" id="PRO_5043964077" description="P68 RBP/TagC-like beta-propeller domain-containing protein" evidence="1">
    <location>
        <begin position="19"/>
        <end position="459"/>
    </location>
</feature>
<protein>
    <recommendedName>
        <fullName evidence="2">P68 RBP/TagC-like beta-propeller domain-containing protein</fullName>
    </recommendedName>
</protein>
<dbReference type="InterPro" id="IPR006311">
    <property type="entry name" value="TAT_signal"/>
</dbReference>
<dbReference type="PROSITE" id="PS51318">
    <property type="entry name" value="TAT"/>
    <property type="match status" value="1"/>
</dbReference>
<accession>A0AAU7W744</accession>